<dbReference type="InterPro" id="IPR001810">
    <property type="entry name" value="F-box_dom"/>
</dbReference>
<dbReference type="PANTHER" id="PTHR13318">
    <property type="entry name" value="PARTNER OF PAIRED, ISOFORM B-RELATED"/>
    <property type="match status" value="1"/>
</dbReference>
<sequence length="1116" mass="128305">MESNRQDGQTPRGLWLNYDGEIVRDLNMDSNMDVDTQMPGVDLENRRDNENHRAHSNTSLNQSISVSEMLQPYIVNDDNHDGNDTFPLDGNTGVAMDRSNPDSVESSRGGVIPDGESFLNMNNVDIIDYNAPAKIFGDMDINRLFYDQNLSSLQAEDIIKLHNFKEVVHKKIENFVKVIQKRRERILKEIDLGNKRLQGVDVENSAGAMAYLNKLQRIRISALKSETMELQNIRVQIVSIIDEYKKAMAEYTRLLEEGRNAANPTPYFQRWIESLNPDESSGLNKELNELQNYSRQMTSRNDLSRVNFHVNNQQKTLFPLRSLPSEILHLVLDKITSKADIVNYLRVCKLWALLIVKIIYYRPHINKKHQLELFMRTMRLKREDTVFDYRTMIKRLNFSFVGDYLHDEELYSFVGCQNLERLTLVFCKHITSAPVAAVLNGCKFLQSVDITGIKEISDNVFDTLAESCKRVQGFYVPQAKMVSYNSLSNFISNAPMLKRIKVTANNNMNDDLVELLAEKCPLLVEVDITLTANVHDSSLIKLFMKLTQLREFRITHNANVTDRFFLELSKNVNQLPSLRLLDLSGCENITDKTIERVVKLAPKLRNIFLGKCSRITDLSLVHLSILGKNLQTVHFGHCFNITDRGVRSLVKACPRIQYVDFACCTNLTNHTLYELSYLSRLKRIGLVKCSQMTDDGLLNMIALRGRNDTLERVHLSYCSNLTIYPIYELLMACPRLSHLSLTAVPSFLRPDITAFCRPAPSDFSDNQRQIFCVFSGKGVHKLRHYLMSLTTPTDGPQIDVGDTLEQYVISKHLLRPGEYLNDGIRRITSELNQDSAAILAATGLNQMNGMNSDFPFQNIDFERLDQVFNWIEMPFDNVKMSDVEIQDLLSQVDKDFCDDPFDEDYNTRDSVVAPGANTGLNSELCHIVKKFHRLDDQICDFEVNVSSLARVQFQFTGFLLHEMAQAYMNMVEINRQIWHIQKTNLESGVESDLKAIVIWRMLFVDKFAALLLKYQVSTVVLRLYLKDSITLLTRQRELFLAHQRTPWNPTIVEETPDSNYWQLVGDRIQLLPEQMRTIQFGLRNPQGPNRQQQNEGESQNEERSETPDDDVIIEDF</sequence>
<keyword evidence="4" id="KW-1185">Reference proteome</keyword>
<dbReference type="InterPro" id="IPR057207">
    <property type="entry name" value="FBXL15_LRR"/>
</dbReference>
<protein>
    <submittedName>
        <fullName evidence="3">SCF E3 ubiquitin ligase complex F-box protein GRR1</fullName>
    </submittedName>
</protein>
<dbReference type="Pfam" id="PF25372">
    <property type="entry name" value="DUF7885"/>
    <property type="match status" value="2"/>
</dbReference>
<feature type="compositionally biased region" description="Low complexity" evidence="1">
    <location>
        <begin position="1083"/>
        <end position="1097"/>
    </location>
</feature>
<dbReference type="Gene3D" id="3.80.10.10">
    <property type="entry name" value="Ribonuclease Inhibitor"/>
    <property type="match status" value="3"/>
</dbReference>
<dbReference type="SMART" id="SM00367">
    <property type="entry name" value="LRR_CC"/>
    <property type="match status" value="9"/>
</dbReference>
<dbReference type="InterPro" id="IPR032675">
    <property type="entry name" value="LRR_dom_sf"/>
</dbReference>
<dbReference type="EMBL" id="JBEVYD010000010">
    <property type="protein sequence ID" value="KAL3230201.1"/>
    <property type="molecule type" value="Genomic_DNA"/>
</dbReference>
<organism evidence="3 4">
    <name type="scientific">Nakaseomyces bracarensis</name>
    <dbReference type="NCBI Taxonomy" id="273131"/>
    <lineage>
        <taxon>Eukaryota</taxon>
        <taxon>Fungi</taxon>
        <taxon>Dikarya</taxon>
        <taxon>Ascomycota</taxon>
        <taxon>Saccharomycotina</taxon>
        <taxon>Saccharomycetes</taxon>
        <taxon>Saccharomycetales</taxon>
        <taxon>Saccharomycetaceae</taxon>
        <taxon>Nakaseomyces</taxon>
    </lineage>
</organism>
<dbReference type="InterPro" id="IPR006553">
    <property type="entry name" value="Leu-rich_rpt_Cys-con_subtyp"/>
</dbReference>
<evidence type="ECO:0000313" key="4">
    <source>
        <dbReference type="Proteomes" id="UP001623330"/>
    </source>
</evidence>
<dbReference type="Pfam" id="PF12937">
    <property type="entry name" value="F-box-like"/>
    <property type="match status" value="1"/>
</dbReference>
<feature type="compositionally biased region" description="Acidic residues" evidence="1">
    <location>
        <begin position="1107"/>
        <end position="1116"/>
    </location>
</feature>
<proteinExistence type="predicted"/>
<evidence type="ECO:0000313" key="3">
    <source>
        <dbReference type="EMBL" id="KAL3230201.1"/>
    </source>
</evidence>
<accession>A0ABR4NQB1</accession>
<dbReference type="SUPFAM" id="SSF52047">
    <property type="entry name" value="RNI-like"/>
    <property type="match status" value="2"/>
</dbReference>
<evidence type="ECO:0000256" key="1">
    <source>
        <dbReference type="SAM" id="MobiDB-lite"/>
    </source>
</evidence>
<reference evidence="3 4" key="1">
    <citation type="submission" date="2024-05" db="EMBL/GenBank/DDBJ databases">
        <title>Long read based assembly of the Candida bracarensis genome reveals expanded adhesin content.</title>
        <authorList>
            <person name="Marcet-Houben M."/>
            <person name="Ksiezopolska E."/>
            <person name="Gabaldon T."/>
        </authorList>
    </citation>
    <scope>NUCLEOTIDE SEQUENCE [LARGE SCALE GENOMIC DNA]</scope>
    <source>
        <strain evidence="3 4">CBM6</strain>
    </source>
</reference>
<name>A0ABR4NQB1_9SACH</name>
<gene>
    <name evidence="3" type="ORF">RNJ44_01564</name>
</gene>
<dbReference type="PROSITE" id="PS50181">
    <property type="entry name" value="FBOX"/>
    <property type="match status" value="1"/>
</dbReference>
<evidence type="ECO:0000259" key="2">
    <source>
        <dbReference type="PROSITE" id="PS50181"/>
    </source>
</evidence>
<feature type="domain" description="F-box" evidence="2">
    <location>
        <begin position="317"/>
        <end position="364"/>
    </location>
</feature>
<comment type="caution">
    <text evidence="3">The sequence shown here is derived from an EMBL/GenBank/DDBJ whole genome shotgun (WGS) entry which is preliminary data.</text>
</comment>
<dbReference type="Proteomes" id="UP001623330">
    <property type="component" value="Unassembled WGS sequence"/>
</dbReference>
<feature type="region of interest" description="Disordered" evidence="1">
    <location>
        <begin position="1081"/>
        <end position="1116"/>
    </location>
</feature>